<accession>A0A410FS67</accession>
<dbReference type="InterPro" id="IPR002801">
    <property type="entry name" value="Asp_carbamoylTrfase_reg"/>
</dbReference>
<dbReference type="NCBIfam" id="NF002063">
    <property type="entry name" value="PRK00893.1-3"/>
    <property type="match status" value="1"/>
</dbReference>
<dbReference type="Gene3D" id="2.30.30.20">
    <property type="entry name" value="Aspartate carbamoyltransferase regulatory subunit, C-terminal domain"/>
    <property type="match status" value="1"/>
</dbReference>
<dbReference type="PANTHER" id="PTHR35805">
    <property type="entry name" value="ASPARTATE CARBAMOYLTRANSFERASE REGULATORY CHAIN"/>
    <property type="match status" value="1"/>
</dbReference>
<dbReference type="Gene3D" id="3.30.70.140">
    <property type="entry name" value="Aspartate carbamoyltransferase regulatory subunit, N-terminal domain"/>
    <property type="match status" value="1"/>
</dbReference>
<dbReference type="InterPro" id="IPR020542">
    <property type="entry name" value="Asp_carbamoyltrfase_reg_C"/>
</dbReference>
<dbReference type="GO" id="GO:0046872">
    <property type="term" value="F:metal ion binding"/>
    <property type="evidence" value="ECO:0007669"/>
    <property type="project" value="UniProtKB-KW"/>
</dbReference>
<evidence type="ECO:0000313" key="6">
    <source>
        <dbReference type="EMBL" id="QAA75811.1"/>
    </source>
</evidence>
<evidence type="ECO:0000256" key="3">
    <source>
        <dbReference type="ARBA" id="ARBA00022975"/>
    </source>
</evidence>
<dbReference type="GO" id="GO:0006207">
    <property type="term" value="P:'de novo' pyrimidine nucleobase biosynthetic process"/>
    <property type="evidence" value="ECO:0007669"/>
    <property type="project" value="InterPro"/>
</dbReference>
<dbReference type="Pfam" id="PF01948">
    <property type="entry name" value="PyrI"/>
    <property type="match status" value="1"/>
</dbReference>
<dbReference type="PANTHER" id="PTHR35805:SF1">
    <property type="entry name" value="ASPARTATE CARBAMOYLTRANSFERASE REGULATORY CHAIN"/>
    <property type="match status" value="1"/>
</dbReference>
<dbReference type="InterPro" id="IPR036792">
    <property type="entry name" value="Asp_carbatrfase_reg_C_sf"/>
</dbReference>
<feature type="domain" description="Aspartate carbamoyltransferase regulatory subunit N-terminal" evidence="4">
    <location>
        <begin position="2"/>
        <end position="90"/>
    </location>
</feature>
<keyword evidence="1" id="KW-0479">Metal-binding</keyword>
<gene>
    <name evidence="6" type="ORF">BIP78_0043</name>
</gene>
<sequence length="140" mass="15647">MLRVDAIQKGIVLDHIQAGRGLNIFKELKLEEPGYPVALLMNVPSTKLGRKDMIKVSGALDLDLAALGLLDPGITVNYIEEGVVKKKVKVGLPERVVNLLRCKNPRCITSTEPGLQSIFTLVHRESKEYRCYYCGDRLRI</sequence>
<keyword evidence="6" id="KW-0808">Transferase</keyword>
<organism evidence="6 7">
    <name type="scientific">Bipolaricaulis sibiricus</name>
    <dbReference type="NCBI Taxonomy" id="2501609"/>
    <lineage>
        <taxon>Bacteria</taxon>
        <taxon>Candidatus Bipolaricaulota</taxon>
        <taxon>Candidatus Bipolaricaulia</taxon>
        <taxon>Candidatus Bipolaricaulales</taxon>
        <taxon>Candidatus Bipolaricaulaceae</taxon>
        <taxon>Candidatus Bipolaricaulis</taxon>
    </lineage>
</organism>
<dbReference type="KEGG" id="bih:BIP78_0043"/>
<dbReference type="InterPro" id="IPR036793">
    <property type="entry name" value="Asp_carbatrfase_reg_N_sf"/>
</dbReference>
<dbReference type="GO" id="GO:0006221">
    <property type="term" value="P:pyrimidine nucleotide biosynthetic process"/>
    <property type="evidence" value="ECO:0007669"/>
    <property type="project" value="UniProtKB-KW"/>
</dbReference>
<keyword evidence="2" id="KW-0862">Zinc</keyword>
<evidence type="ECO:0000259" key="5">
    <source>
        <dbReference type="Pfam" id="PF02748"/>
    </source>
</evidence>
<dbReference type="GO" id="GO:0016740">
    <property type="term" value="F:transferase activity"/>
    <property type="evidence" value="ECO:0007669"/>
    <property type="project" value="UniProtKB-KW"/>
</dbReference>
<reference evidence="7" key="1">
    <citation type="submission" date="2018-12" db="EMBL/GenBank/DDBJ databases">
        <title>Complete genome sequence of an uncultured bacterium of the candidate phylum Bipolaricaulota.</title>
        <authorList>
            <person name="Kadnikov V.V."/>
            <person name="Mardanov A.V."/>
            <person name="Beletsky A.V."/>
            <person name="Frank Y.A."/>
            <person name="Karnachuk O.V."/>
            <person name="Ravin N.V."/>
        </authorList>
    </citation>
    <scope>NUCLEOTIDE SEQUENCE [LARGE SCALE GENOMIC DNA]</scope>
</reference>
<dbReference type="SUPFAM" id="SSF54893">
    <property type="entry name" value="Aspartate carbamoyltransferase, Regulatory-chain, N-terminal domain"/>
    <property type="match status" value="1"/>
</dbReference>
<protein>
    <submittedName>
        <fullName evidence="6">Aspartate carbamoyltransferase regulatory chain (PyrI)</fullName>
    </submittedName>
</protein>
<keyword evidence="3" id="KW-0665">Pyrimidine biosynthesis</keyword>
<dbReference type="SUPFAM" id="SSF57825">
    <property type="entry name" value="Aspartate carbamoyltransferase, Regulatory-chain, C-terminal domain"/>
    <property type="match status" value="1"/>
</dbReference>
<proteinExistence type="predicted"/>
<dbReference type="Proteomes" id="UP000287233">
    <property type="component" value="Chromosome"/>
</dbReference>
<evidence type="ECO:0000256" key="1">
    <source>
        <dbReference type="ARBA" id="ARBA00022723"/>
    </source>
</evidence>
<dbReference type="InterPro" id="IPR020545">
    <property type="entry name" value="Asp_carbamoyltransf_reg_N"/>
</dbReference>
<feature type="domain" description="Aspartate carbamoyltransferase regulatory subunit C-terminal" evidence="5">
    <location>
        <begin position="95"/>
        <end position="137"/>
    </location>
</feature>
<dbReference type="AlphaFoldDB" id="A0A410FS67"/>
<dbReference type="Pfam" id="PF02748">
    <property type="entry name" value="PyrI_C"/>
    <property type="match status" value="1"/>
</dbReference>
<evidence type="ECO:0000313" key="7">
    <source>
        <dbReference type="Proteomes" id="UP000287233"/>
    </source>
</evidence>
<evidence type="ECO:0000256" key="2">
    <source>
        <dbReference type="ARBA" id="ARBA00022833"/>
    </source>
</evidence>
<name>A0A410FS67_BIPS1</name>
<dbReference type="EMBL" id="CP034928">
    <property type="protein sequence ID" value="QAA75811.1"/>
    <property type="molecule type" value="Genomic_DNA"/>
</dbReference>
<dbReference type="GO" id="GO:0009347">
    <property type="term" value="C:aspartate carbamoyltransferase complex"/>
    <property type="evidence" value="ECO:0007669"/>
    <property type="project" value="InterPro"/>
</dbReference>
<evidence type="ECO:0000259" key="4">
    <source>
        <dbReference type="Pfam" id="PF01948"/>
    </source>
</evidence>